<evidence type="ECO:0000256" key="1">
    <source>
        <dbReference type="ARBA" id="ARBA00002404"/>
    </source>
</evidence>
<evidence type="ECO:0000313" key="9">
    <source>
        <dbReference type="Proteomes" id="UP000283509"/>
    </source>
</evidence>
<dbReference type="InterPro" id="IPR029416">
    <property type="entry name" value="CFAP300"/>
</dbReference>
<comment type="subcellular location">
    <subcellularLocation>
        <location evidence="2">Cytoplasm</location>
        <location evidence="2">Cytoskeleton</location>
        <location evidence="2">Cilium axoneme</location>
    </subcellularLocation>
</comment>
<dbReference type="OrthoDB" id="10259249at2759"/>
<evidence type="ECO:0000256" key="3">
    <source>
        <dbReference type="ARBA" id="ARBA00009205"/>
    </source>
</evidence>
<dbReference type="Proteomes" id="UP000283509">
    <property type="component" value="Unassembled WGS sequence"/>
</dbReference>
<accession>A0A423STV7</accession>
<evidence type="ECO:0000256" key="7">
    <source>
        <dbReference type="ARBA" id="ARBA00023273"/>
    </source>
</evidence>
<organism evidence="8 9">
    <name type="scientific">Penaeus vannamei</name>
    <name type="common">Whiteleg shrimp</name>
    <name type="synonym">Litopenaeus vannamei</name>
    <dbReference type="NCBI Taxonomy" id="6689"/>
    <lineage>
        <taxon>Eukaryota</taxon>
        <taxon>Metazoa</taxon>
        <taxon>Ecdysozoa</taxon>
        <taxon>Arthropoda</taxon>
        <taxon>Crustacea</taxon>
        <taxon>Multicrustacea</taxon>
        <taxon>Malacostraca</taxon>
        <taxon>Eumalacostraca</taxon>
        <taxon>Eucarida</taxon>
        <taxon>Decapoda</taxon>
        <taxon>Dendrobranchiata</taxon>
        <taxon>Penaeoidea</taxon>
        <taxon>Penaeidae</taxon>
        <taxon>Penaeus</taxon>
    </lineage>
</organism>
<reference evidence="8 9" key="2">
    <citation type="submission" date="2019-01" db="EMBL/GenBank/DDBJ databases">
        <title>The decoding of complex shrimp genome reveals the adaptation for benthos swimmer, frequently molting mechanism and breeding impact on genome.</title>
        <authorList>
            <person name="Sun Y."/>
            <person name="Gao Y."/>
            <person name="Yu Y."/>
        </authorList>
    </citation>
    <scope>NUCLEOTIDE SEQUENCE [LARGE SCALE GENOMIC DNA]</scope>
    <source>
        <tissue evidence="8">Muscle</tissue>
    </source>
</reference>
<comment type="caution">
    <text evidence="8">The sequence shown here is derived from an EMBL/GenBank/DDBJ whole genome shotgun (WGS) entry which is preliminary data.</text>
</comment>
<dbReference type="STRING" id="6689.A0A423STV7"/>
<keyword evidence="6" id="KW-0206">Cytoskeleton</keyword>
<dbReference type="PANTHER" id="PTHR31078">
    <property type="entry name" value="CILIA- AND FLAGELLA-ASSOCIATED PROTEIN 300"/>
    <property type="match status" value="1"/>
</dbReference>
<comment type="function">
    <text evidence="1">Cilium- and flagellum-specific protein that plays a role in axonemal structure organization and motility. May play a role in outer and inner dynein arm assembly.</text>
</comment>
<evidence type="ECO:0000256" key="2">
    <source>
        <dbReference type="ARBA" id="ARBA00004430"/>
    </source>
</evidence>
<gene>
    <name evidence="8" type="ORF">C7M84_014286</name>
</gene>
<protein>
    <recommendedName>
        <fullName evidence="4">Cilia- and flagella-associated protein 300</fullName>
    </recommendedName>
</protein>
<dbReference type="PANTHER" id="PTHR31078:SF1">
    <property type="entry name" value="CILIA- AND FLAGELLA-ASSOCIATED PROTEIN 300"/>
    <property type="match status" value="1"/>
</dbReference>
<sequence>MEYTFINLPYRKFVHQEDKGIQNLLRKWSMLGRVTCHAYAFNQEFQAYNLKQFVESFVKSPAVASTLEVWRGQYRGPLGSGAQVEGVAEVPCSLTSMAVFRKAFEAGIVLEDGDIQKCPDEYHEDLVLDDLLKKVLVDTGEEVFSREDRRQLLFRLFRLLALGGECCQFEDNIYNYLSVTRTLYRDLVSPEADGERVVVTSIAAELRLRTSEGVRVPEEAEVSQNVLLLVINPQTRTLTTLLHQHGVGDMD</sequence>
<dbReference type="EMBL" id="QCYY01002786">
    <property type="protein sequence ID" value="ROT67628.1"/>
    <property type="molecule type" value="Genomic_DNA"/>
</dbReference>
<dbReference type="GO" id="GO:0005930">
    <property type="term" value="C:axoneme"/>
    <property type="evidence" value="ECO:0007669"/>
    <property type="project" value="UniProtKB-SubCell"/>
</dbReference>
<keyword evidence="9" id="KW-1185">Reference proteome</keyword>
<evidence type="ECO:0000313" key="8">
    <source>
        <dbReference type="EMBL" id="ROT67628.1"/>
    </source>
</evidence>
<keyword evidence="7" id="KW-0966">Cell projection</keyword>
<comment type="similarity">
    <text evidence="3">Belongs to the CFAP300 family.</text>
</comment>
<dbReference type="AlphaFoldDB" id="A0A423STV7"/>
<name>A0A423STV7_PENVA</name>
<dbReference type="Pfam" id="PF14926">
    <property type="entry name" value="CFAP300"/>
    <property type="match status" value="1"/>
</dbReference>
<evidence type="ECO:0000256" key="4">
    <source>
        <dbReference type="ARBA" id="ARBA00022174"/>
    </source>
</evidence>
<reference evidence="8 9" key="1">
    <citation type="submission" date="2018-04" db="EMBL/GenBank/DDBJ databases">
        <authorList>
            <person name="Zhang X."/>
            <person name="Yuan J."/>
            <person name="Li F."/>
            <person name="Xiang J."/>
        </authorList>
    </citation>
    <scope>NUCLEOTIDE SEQUENCE [LARGE SCALE GENOMIC DNA]</scope>
    <source>
        <tissue evidence="8">Muscle</tissue>
    </source>
</reference>
<evidence type="ECO:0000256" key="6">
    <source>
        <dbReference type="ARBA" id="ARBA00023212"/>
    </source>
</evidence>
<evidence type="ECO:0000256" key="5">
    <source>
        <dbReference type="ARBA" id="ARBA00022490"/>
    </source>
</evidence>
<keyword evidence="5" id="KW-0963">Cytoplasm</keyword>
<proteinExistence type="inferred from homology"/>